<feature type="region of interest" description="Disordered" evidence="1">
    <location>
        <begin position="44"/>
        <end position="85"/>
    </location>
</feature>
<name>A0ABQ2VF89_9ACTN</name>
<comment type="caution">
    <text evidence="2">The sequence shown here is derived from an EMBL/GenBank/DDBJ whole genome shotgun (WGS) entry which is preliminary data.</text>
</comment>
<feature type="compositionally biased region" description="Gly residues" evidence="1">
    <location>
        <begin position="45"/>
        <end position="59"/>
    </location>
</feature>
<evidence type="ECO:0000313" key="3">
    <source>
        <dbReference type="Proteomes" id="UP000654471"/>
    </source>
</evidence>
<proteinExistence type="predicted"/>
<dbReference type="EMBL" id="BMRP01000024">
    <property type="protein sequence ID" value="GGU84115.1"/>
    <property type="molecule type" value="Genomic_DNA"/>
</dbReference>
<protein>
    <submittedName>
        <fullName evidence="2">Uncharacterized protein</fullName>
    </submittedName>
</protein>
<organism evidence="2 3">
    <name type="scientific">Streptomyces albospinus</name>
    <dbReference type="NCBI Taxonomy" id="285515"/>
    <lineage>
        <taxon>Bacteria</taxon>
        <taxon>Bacillati</taxon>
        <taxon>Actinomycetota</taxon>
        <taxon>Actinomycetes</taxon>
        <taxon>Kitasatosporales</taxon>
        <taxon>Streptomycetaceae</taxon>
        <taxon>Streptomyces</taxon>
    </lineage>
</organism>
<evidence type="ECO:0000313" key="2">
    <source>
        <dbReference type="EMBL" id="GGU84115.1"/>
    </source>
</evidence>
<gene>
    <name evidence="2" type="ORF">GCM10010211_57680</name>
</gene>
<sequence>MGLRCGLLRHHAWFRAVPAGRAATGFAIADQSAGGYLVAIAGDDTGTGGHGVASPGGSGRPEERPRCAGCDEGPLPGGSGPSPIS</sequence>
<keyword evidence="3" id="KW-1185">Reference proteome</keyword>
<accession>A0ABQ2VF89</accession>
<feature type="compositionally biased region" description="Gly residues" evidence="1">
    <location>
        <begin position="75"/>
        <end position="85"/>
    </location>
</feature>
<dbReference type="Proteomes" id="UP000654471">
    <property type="component" value="Unassembled WGS sequence"/>
</dbReference>
<reference evidence="3" key="1">
    <citation type="journal article" date="2019" name="Int. J. Syst. Evol. Microbiol.">
        <title>The Global Catalogue of Microorganisms (GCM) 10K type strain sequencing project: providing services to taxonomists for standard genome sequencing and annotation.</title>
        <authorList>
            <consortium name="The Broad Institute Genomics Platform"/>
            <consortium name="The Broad Institute Genome Sequencing Center for Infectious Disease"/>
            <person name="Wu L."/>
            <person name="Ma J."/>
        </authorList>
    </citation>
    <scope>NUCLEOTIDE SEQUENCE [LARGE SCALE GENOMIC DNA]</scope>
    <source>
        <strain evidence="3">JCM 3399</strain>
    </source>
</reference>
<evidence type="ECO:0000256" key="1">
    <source>
        <dbReference type="SAM" id="MobiDB-lite"/>
    </source>
</evidence>